<dbReference type="GO" id="GO:0016787">
    <property type="term" value="F:hydrolase activity"/>
    <property type="evidence" value="ECO:0007669"/>
    <property type="project" value="UniProtKB-KW"/>
</dbReference>
<dbReference type="CDD" id="cd09874">
    <property type="entry name" value="PIN_MT3492-like"/>
    <property type="match status" value="1"/>
</dbReference>
<evidence type="ECO:0000256" key="3">
    <source>
        <dbReference type="ARBA" id="ARBA00022723"/>
    </source>
</evidence>
<dbReference type="InterPro" id="IPR029060">
    <property type="entry name" value="PIN-like_dom_sf"/>
</dbReference>
<dbReference type="Gene3D" id="3.40.50.1010">
    <property type="entry name" value="5'-nuclease"/>
    <property type="match status" value="1"/>
</dbReference>
<reference evidence="6" key="1">
    <citation type="submission" date="2016-10" db="EMBL/GenBank/DDBJ databases">
        <title>Sequence of Gallionella enrichment culture.</title>
        <authorList>
            <person name="Poehlein A."/>
            <person name="Muehling M."/>
            <person name="Daniel R."/>
        </authorList>
    </citation>
    <scope>NUCLEOTIDE SEQUENCE</scope>
</reference>
<dbReference type="AlphaFoldDB" id="A0A1J5PFB7"/>
<dbReference type="Pfam" id="PF01850">
    <property type="entry name" value="PIN"/>
    <property type="match status" value="1"/>
</dbReference>
<evidence type="ECO:0000256" key="4">
    <source>
        <dbReference type="ARBA" id="ARBA00022801"/>
    </source>
</evidence>
<keyword evidence="1" id="KW-1277">Toxin-antitoxin system</keyword>
<feature type="domain" description="PIN" evidence="5">
    <location>
        <begin position="4"/>
        <end position="112"/>
    </location>
</feature>
<gene>
    <name evidence="6" type="ORF">GALL_480740</name>
</gene>
<dbReference type="SUPFAM" id="SSF88723">
    <property type="entry name" value="PIN domain-like"/>
    <property type="match status" value="1"/>
</dbReference>
<dbReference type="InterPro" id="IPR002716">
    <property type="entry name" value="PIN_dom"/>
</dbReference>
<organism evidence="6">
    <name type="scientific">mine drainage metagenome</name>
    <dbReference type="NCBI Taxonomy" id="410659"/>
    <lineage>
        <taxon>unclassified sequences</taxon>
        <taxon>metagenomes</taxon>
        <taxon>ecological metagenomes</taxon>
    </lineage>
</organism>
<keyword evidence="4" id="KW-0378">Hydrolase</keyword>
<evidence type="ECO:0000256" key="2">
    <source>
        <dbReference type="ARBA" id="ARBA00022722"/>
    </source>
</evidence>
<dbReference type="EMBL" id="MLJW01004263">
    <property type="protein sequence ID" value="OIQ70313.1"/>
    <property type="molecule type" value="Genomic_DNA"/>
</dbReference>
<proteinExistence type="inferred from homology"/>
<name>A0A1J5PFB7_9ZZZZ</name>
<dbReference type="GO" id="GO:0004540">
    <property type="term" value="F:RNA nuclease activity"/>
    <property type="evidence" value="ECO:0007669"/>
    <property type="project" value="InterPro"/>
</dbReference>
<evidence type="ECO:0000259" key="5">
    <source>
        <dbReference type="Pfam" id="PF01850"/>
    </source>
</evidence>
<dbReference type="GO" id="GO:0046872">
    <property type="term" value="F:metal ion binding"/>
    <property type="evidence" value="ECO:0007669"/>
    <property type="project" value="UniProtKB-KW"/>
</dbReference>
<keyword evidence="2" id="KW-0540">Nuclease</keyword>
<comment type="caution">
    <text evidence="6">The sequence shown here is derived from an EMBL/GenBank/DDBJ whole genome shotgun (WGS) entry which is preliminary data.</text>
</comment>
<evidence type="ECO:0000256" key="1">
    <source>
        <dbReference type="ARBA" id="ARBA00022649"/>
    </source>
</evidence>
<dbReference type="HAMAP" id="MF_00265">
    <property type="entry name" value="VapC_Nob1"/>
    <property type="match status" value="1"/>
</dbReference>
<protein>
    <recommendedName>
        <fullName evidence="5">PIN domain-containing protein</fullName>
    </recommendedName>
</protein>
<evidence type="ECO:0000313" key="6">
    <source>
        <dbReference type="EMBL" id="OIQ70313.1"/>
    </source>
</evidence>
<sequence>MALVYVDASAVLKLCVHEPGSPLASRLWDGADAVVTSRLCDAEVRATLAAAQRAGLLEPEDHLAAVRIWDRLAPSVYLVEVTAEIMESAARLIARHAVRGADAVHLASALAVASPDLVVAVWDEHLAAAARAEGLTVVPTA</sequence>
<dbReference type="InterPro" id="IPR022907">
    <property type="entry name" value="VapC_family"/>
</dbReference>
<accession>A0A1J5PFB7</accession>
<keyword evidence="3" id="KW-0479">Metal-binding</keyword>